<organism evidence="3 4">
    <name type="scientific">Actinoplanes octamycinicus</name>
    <dbReference type="NCBI Taxonomy" id="135948"/>
    <lineage>
        <taxon>Bacteria</taxon>
        <taxon>Bacillati</taxon>
        <taxon>Actinomycetota</taxon>
        <taxon>Actinomycetes</taxon>
        <taxon>Micromonosporales</taxon>
        <taxon>Micromonosporaceae</taxon>
        <taxon>Actinoplanes</taxon>
    </lineage>
</organism>
<keyword evidence="4" id="KW-1185">Reference proteome</keyword>
<evidence type="ECO:0000256" key="2">
    <source>
        <dbReference type="SAM" id="SignalP"/>
    </source>
</evidence>
<dbReference type="RefSeq" id="WP_185046130.1">
    <property type="nucleotide sequence ID" value="NZ_BAABFG010000005.1"/>
</dbReference>
<name>A0A7W7H8E9_9ACTN</name>
<evidence type="ECO:0000313" key="4">
    <source>
        <dbReference type="Proteomes" id="UP000546162"/>
    </source>
</evidence>
<accession>A0A7W7H8E9</accession>
<evidence type="ECO:0000256" key="1">
    <source>
        <dbReference type="SAM" id="MobiDB-lite"/>
    </source>
</evidence>
<dbReference type="Proteomes" id="UP000546162">
    <property type="component" value="Unassembled WGS sequence"/>
</dbReference>
<gene>
    <name evidence="3" type="ORF">BJY16_009237</name>
</gene>
<keyword evidence="2" id="KW-0732">Signal</keyword>
<feature type="chain" id="PRO_5030886462" evidence="2">
    <location>
        <begin position="36"/>
        <end position="66"/>
    </location>
</feature>
<sequence>MRKNARIASVKVAFALVLAAAPVAAVFAAATTADAAPASTVSVQSEGTPGLPTPTPTYTTDDTQWG</sequence>
<protein>
    <submittedName>
        <fullName evidence="3">Uncharacterized protein</fullName>
    </submittedName>
</protein>
<feature type="region of interest" description="Disordered" evidence="1">
    <location>
        <begin position="38"/>
        <end position="66"/>
    </location>
</feature>
<evidence type="ECO:0000313" key="3">
    <source>
        <dbReference type="EMBL" id="MBB4745778.1"/>
    </source>
</evidence>
<feature type="signal peptide" evidence="2">
    <location>
        <begin position="1"/>
        <end position="35"/>
    </location>
</feature>
<dbReference type="AlphaFoldDB" id="A0A7W7H8E9"/>
<comment type="caution">
    <text evidence="3">The sequence shown here is derived from an EMBL/GenBank/DDBJ whole genome shotgun (WGS) entry which is preliminary data.</text>
</comment>
<proteinExistence type="predicted"/>
<dbReference type="EMBL" id="JACHNB010000001">
    <property type="protein sequence ID" value="MBB4745778.1"/>
    <property type="molecule type" value="Genomic_DNA"/>
</dbReference>
<reference evidence="3 4" key="1">
    <citation type="submission" date="2020-08" db="EMBL/GenBank/DDBJ databases">
        <title>Sequencing the genomes of 1000 actinobacteria strains.</title>
        <authorList>
            <person name="Klenk H.-P."/>
        </authorList>
    </citation>
    <scope>NUCLEOTIDE SEQUENCE [LARGE SCALE GENOMIC DNA]</scope>
    <source>
        <strain evidence="3 4">DSM 45809</strain>
    </source>
</reference>